<proteinExistence type="predicted"/>
<dbReference type="Proteomes" id="UP000288102">
    <property type="component" value="Unassembled WGS sequence"/>
</dbReference>
<keyword evidence="1" id="KW-1133">Transmembrane helix</keyword>
<evidence type="ECO:0000313" key="2">
    <source>
        <dbReference type="EMBL" id="RUT69725.1"/>
    </source>
</evidence>
<sequence>MKTQSSLSKQNSFNFIFVILASAGFGYALANQFIFGKPNLGFLVQMAFLSIASIASWQRNKKRN</sequence>
<gene>
    <name evidence="2" type="ORF">D0817_13970</name>
</gene>
<name>A0A434A5W0_9FLAO</name>
<dbReference type="RefSeq" id="WP_127338963.1">
    <property type="nucleotide sequence ID" value="NZ_QWDM01000008.1"/>
</dbReference>
<organism evidence="2 3">
    <name type="scientific">Flavobacterium cupreum</name>
    <dbReference type="NCBI Taxonomy" id="2133766"/>
    <lineage>
        <taxon>Bacteria</taxon>
        <taxon>Pseudomonadati</taxon>
        <taxon>Bacteroidota</taxon>
        <taxon>Flavobacteriia</taxon>
        <taxon>Flavobacteriales</taxon>
        <taxon>Flavobacteriaceae</taxon>
        <taxon>Flavobacterium</taxon>
    </lineage>
</organism>
<keyword evidence="1" id="KW-0812">Transmembrane</keyword>
<reference evidence="3" key="1">
    <citation type="journal article" date="2019" name="Syst. Appl. Microbiol.">
        <title>Flavobacterium circumlabens sp. nov. and Flavobacterium cupreum sp. nov., two psychrotrophic species isolated from Antarctic environmental samples.</title>
        <authorList>
            <person name="Kralova S."/>
            <person name="Busse H.-J."/>
            <person name="Svec P."/>
            <person name="Maslanova I."/>
            <person name="Stankova E."/>
            <person name="Bartak M."/>
            <person name="Sedlacek I."/>
        </authorList>
    </citation>
    <scope>NUCLEOTIDE SEQUENCE [LARGE SCALE GENOMIC DNA]</scope>
    <source>
        <strain evidence="3">CCM 8825</strain>
    </source>
</reference>
<dbReference type="EMBL" id="QWDM01000008">
    <property type="protein sequence ID" value="RUT69725.1"/>
    <property type="molecule type" value="Genomic_DNA"/>
</dbReference>
<keyword evidence="1" id="KW-0472">Membrane</keyword>
<evidence type="ECO:0000256" key="1">
    <source>
        <dbReference type="SAM" id="Phobius"/>
    </source>
</evidence>
<comment type="caution">
    <text evidence="2">The sequence shown here is derived from an EMBL/GenBank/DDBJ whole genome shotgun (WGS) entry which is preliminary data.</text>
</comment>
<dbReference type="OrthoDB" id="1370159at2"/>
<keyword evidence="3" id="KW-1185">Reference proteome</keyword>
<accession>A0A434A5W0</accession>
<feature type="transmembrane region" description="Helical" evidence="1">
    <location>
        <begin position="12"/>
        <end position="34"/>
    </location>
</feature>
<evidence type="ECO:0000313" key="3">
    <source>
        <dbReference type="Proteomes" id="UP000288102"/>
    </source>
</evidence>
<protein>
    <submittedName>
        <fullName evidence="2">Uncharacterized protein</fullName>
    </submittedName>
</protein>
<dbReference type="AlphaFoldDB" id="A0A434A5W0"/>
<feature type="transmembrane region" description="Helical" evidence="1">
    <location>
        <begin position="40"/>
        <end position="57"/>
    </location>
</feature>